<feature type="coiled-coil region" evidence="1">
    <location>
        <begin position="227"/>
        <end position="275"/>
    </location>
</feature>
<dbReference type="STRING" id="582692.SAMN05720606_101341"/>
<accession>A0A1G5BEM0</accession>
<dbReference type="Proteomes" id="UP000198538">
    <property type="component" value="Unassembled WGS sequence"/>
</dbReference>
<dbReference type="AlphaFoldDB" id="A0A1G5BEM0"/>
<gene>
    <name evidence="2" type="ORF">SAMN05720606_101341</name>
</gene>
<name>A0A1G5BEM0_9BACL</name>
<sequence>MLKTVYIDEVKDRLLLFDTNEYKMLWTTEESHKTDIPSLLEIKQLQQLYDQKGTSFKIDVPNDIRILKVAPNAKLSKKNVSTKLSHIYLGAKQIGRISTDLSNKDVDSLNKNGGVLVIYMEDVESIVFFTPYLKTFEKNNMSNSMGKSIVHDQQKIINTLISKSTNYEKQDEYINAIIKIPKEISSSSKEQYQRLQDSVDVNLKMVQNLDYEIKYKMNHISQQLHQLLSEKKNNENIEEKLKILELELDKSYKTINNLHNDKNLLAEEKDHAEQIALNKLKSKLNLSKVAIQRQVDLNDGVNARLLITELVTKVLLKCNKDNNEINIILDDKDISSELTELSDNFATKIQSLLDIKSNLEELNIIDKKVGE</sequence>
<evidence type="ECO:0000313" key="3">
    <source>
        <dbReference type="Proteomes" id="UP000198538"/>
    </source>
</evidence>
<evidence type="ECO:0000256" key="1">
    <source>
        <dbReference type="SAM" id="Coils"/>
    </source>
</evidence>
<proteinExistence type="predicted"/>
<protein>
    <submittedName>
        <fullName evidence="2">Uncharacterized protein</fullName>
    </submittedName>
</protein>
<keyword evidence="3" id="KW-1185">Reference proteome</keyword>
<evidence type="ECO:0000313" key="2">
    <source>
        <dbReference type="EMBL" id="SCX88577.1"/>
    </source>
</evidence>
<keyword evidence="1" id="KW-0175">Coiled coil</keyword>
<dbReference type="EMBL" id="FMVM01000001">
    <property type="protein sequence ID" value="SCX88577.1"/>
    <property type="molecule type" value="Genomic_DNA"/>
</dbReference>
<dbReference type="RefSeq" id="WP_090915299.1">
    <property type="nucleotide sequence ID" value="NZ_FMVM01000001.1"/>
</dbReference>
<organism evidence="2 3">
    <name type="scientific">Paenibacillus polysaccharolyticus</name>
    <dbReference type="NCBI Taxonomy" id="582692"/>
    <lineage>
        <taxon>Bacteria</taxon>
        <taxon>Bacillati</taxon>
        <taxon>Bacillota</taxon>
        <taxon>Bacilli</taxon>
        <taxon>Bacillales</taxon>
        <taxon>Paenibacillaceae</taxon>
        <taxon>Paenibacillus</taxon>
    </lineage>
</organism>
<reference evidence="3" key="1">
    <citation type="submission" date="2016-10" db="EMBL/GenBank/DDBJ databases">
        <authorList>
            <person name="Varghese N."/>
            <person name="Submissions S."/>
        </authorList>
    </citation>
    <scope>NUCLEOTIDE SEQUENCE [LARGE SCALE GENOMIC DNA]</scope>
    <source>
        <strain evidence="3">BL9</strain>
    </source>
</reference>